<feature type="region of interest" description="Disordered" evidence="1">
    <location>
        <begin position="33"/>
        <end position="142"/>
    </location>
</feature>
<dbReference type="AlphaFoldDB" id="A0A9N7P175"/>
<feature type="compositionally biased region" description="Basic and acidic residues" evidence="1">
    <location>
        <begin position="130"/>
        <end position="142"/>
    </location>
</feature>
<dbReference type="Proteomes" id="UP001153555">
    <property type="component" value="Unassembled WGS sequence"/>
</dbReference>
<evidence type="ECO:0000313" key="4">
    <source>
        <dbReference type="Proteomes" id="UP001153555"/>
    </source>
</evidence>
<sequence>MNAGKFPTAMEAKKDVGGSFYVVRGILQELVHESKVPPVDKKEDPREKIAIEKDEISTNTREISKPDQLPQPSILVENDELKDDGIESPNPTNKPTSRLHLDSETDPSAHEDEQQFFNSPSKTGSTESKIVSERELPEVPSVDVEHKTSVWQNLKSFANGIFSIWKRS</sequence>
<dbReference type="PANTHER" id="PTHR34568">
    <property type="entry name" value="RRM DOMAIN-CONTAINING PROTEIN"/>
    <property type="match status" value="1"/>
</dbReference>
<evidence type="ECO:0000313" key="3">
    <source>
        <dbReference type="EMBL" id="CAA0840670.1"/>
    </source>
</evidence>
<evidence type="ECO:0000259" key="2">
    <source>
        <dbReference type="Pfam" id="PF25896"/>
    </source>
</evidence>
<dbReference type="Pfam" id="PF25896">
    <property type="entry name" value="HTH_AT3G52170"/>
    <property type="match status" value="1"/>
</dbReference>
<comment type="caution">
    <text evidence="3">The sequence shown here is derived from an EMBL/GenBank/DDBJ whole genome shotgun (WGS) entry which is preliminary data.</text>
</comment>
<name>A0A9N7P175_STRHE</name>
<feature type="compositionally biased region" description="Polar residues" evidence="1">
    <location>
        <begin position="115"/>
        <end position="129"/>
    </location>
</feature>
<keyword evidence="4" id="KW-1185">Reference proteome</keyword>
<protein>
    <submittedName>
        <fullName evidence="3">Hydroxyproline-rich glycoprotein family protein</fullName>
    </submittedName>
</protein>
<proteinExistence type="predicted"/>
<dbReference type="InterPro" id="IPR058942">
    <property type="entry name" value="AT3G52170-like"/>
</dbReference>
<feature type="domain" description="AT3G52170-like helix-turn-helix" evidence="2">
    <location>
        <begin position="1"/>
        <end position="31"/>
    </location>
</feature>
<feature type="compositionally biased region" description="Basic and acidic residues" evidence="1">
    <location>
        <begin position="99"/>
        <end position="113"/>
    </location>
</feature>
<evidence type="ECO:0000256" key="1">
    <source>
        <dbReference type="SAM" id="MobiDB-lite"/>
    </source>
</evidence>
<feature type="compositionally biased region" description="Basic and acidic residues" evidence="1">
    <location>
        <begin position="33"/>
        <end position="56"/>
    </location>
</feature>
<dbReference type="PANTHER" id="PTHR34568:SF4">
    <property type="entry name" value="OS02G0638000 PROTEIN"/>
    <property type="match status" value="1"/>
</dbReference>
<dbReference type="OrthoDB" id="1930826at2759"/>
<reference evidence="3" key="1">
    <citation type="submission" date="2019-12" db="EMBL/GenBank/DDBJ databases">
        <authorList>
            <person name="Scholes J."/>
        </authorList>
    </citation>
    <scope>NUCLEOTIDE SEQUENCE</scope>
</reference>
<gene>
    <name evidence="3" type="ORF">SHERM_06712</name>
</gene>
<organism evidence="3 4">
    <name type="scientific">Striga hermonthica</name>
    <name type="common">Purple witchweed</name>
    <name type="synonym">Buchnera hermonthica</name>
    <dbReference type="NCBI Taxonomy" id="68872"/>
    <lineage>
        <taxon>Eukaryota</taxon>
        <taxon>Viridiplantae</taxon>
        <taxon>Streptophyta</taxon>
        <taxon>Embryophyta</taxon>
        <taxon>Tracheophyta</taxon>
        <taxon>Spermatophyta</taxon>
        <taxon>Magnoliopsida</taxon>
        <taxon>eudicotyledons</taxon>
        <taxon>Gunneridae</taxon>
        <taxon>Pentapetalae</taxon>
        <taxon>asterids</taxon>
        <taxon>lamiids</taxon>
        <taxon>Lamiales</taxon>
        <taxon>Orobanchaceae</taxon>
        <taxon>Buchnereae</taxon>
        <taxon>Striga</taxon>
    </lineage>
</organism>
<dbReference type="InterPro" id="IPR058941">
    <property type="entry name" value="HTH_AT3G52170-like"/>
</dbReference>
<dbReference type="EMBL" id="CACSLK010034002">
    <property type="protein sequence ID" value="CAA0840670.1"/>
    <property type="molecule type" value="Genomic_DNA"/>
</dbReference>
<accession>A0A9N7P175</accession>